<evidence type="ECO:0000256" key="3">
    <source>
        <dbReference type="ARBA" id="ARBA00022771"/>
    </source>
</evidence>
<dbReference type="RefSeq" id="XP_026747906.1">
    <property type="nucleotide sequence ID" value="XM_026892105.1"/>
</dbReference>
<evidence type="ECO:0000313" key="10">
    <source>
        <dbReference type="RefSeq" id="XP_026747906.1"/>
    </source>
</evidence>
<feature type="domain" description="C2H2-type" evidence="8">
    <location>
        <begin position="258"/>
        <end position="285"/>
    </location>
</feature>
<feature type="domain" description="C2H2-type" evidence="8">
    <location>
        <begin position="229"/>
        <end position="256"/>
    </location>
</feature>
<dbReference type="InterPro" id="IPR036236">
    <property type="entry name" value="Znf_C2H2_sf"/>
</dbReference>
<dbReference type="GO" id="GO:0001228">
    <property type="term" value="F:DNA-binding transcription activator activity, RNA polymerase II-specific"/>
    <property type="evidence" value="ECO:0007669"/>
    <property type="project" value="TreeGrafter"/>
</dbReference>
<dbReference type="GO" id="GO:0005634">
    <property type="term" value="C:nucleus"/>
    <property type="evidence" value="ECO:0007669"/>
    <property type="project" value="InterPro"/>
</dbReference>
<name>A0A7E5X5L9_TRINI</name>
<feature type="domain" description="C2H2-type" evidence="8">
    <location>
        <begin position="284"/>
        <end position="312"/>
    </location>
</feature>
<dbReference type="PANTHER" id="PTHR24393:SF34">
    <property type="entry name" value="PR_SET DOMAIN 13"/>
    <property type="match status" value="1"/>
</dbReference>
<feature type="domain" description="C2H2-type" evidence="8">
    <location>
        <begin position="370"/>
        <end position="398"/>
    </location>
</feature>
<keyword evidence="1" id="KW-0479">Metal-binding</keyword>
<organism evidence="9 10">
    <name type="scientific">Trichoplusia ni</name>
    <name type="common">Cabbage looper</name>
    <dbReference type="NCBI Taxonomy" id="7111"/>
    <lineage>
        <taxon>Eukaryota</taxon>
        <taxon>Metazoa</taxon>
        <taxon>Ecdysozoa</taxon>
        <taxon>Arthropoda</taxon>
        <taxon>Hexapoda</taxon>
        <taxon>Insecta</taxon>
        <taxon>Pterygota</taxon>
        <taxon>Neoptera</taxon>
        <taxon>Endopterygota</taxon>
        <taxon>Lepidoptera</taxon>
        <taxon>Glossata</taxon>
        <taxon>Ditrysia</taxon>
        <taxon>Noctuoidea</taxon>
        <taxon>Noctuidae</taxon>
        <taxon>Plusiinae</taxon>
        <taxon>Trichoplusia</taxon>
    </lineage>
</organism>
<dbReference type="KEGG" id="tnl:113508924"/>
<evidence type="ECO:0000256" key="4">
    <source>
        <dbReference type="ARBA" id="ARBA00022833"/>
    </source>
</evidence>
<keyword evidence="3 6" id="KW-0863">Zinc-finger</keyword>
<dbReference type="InterPro" id="IPR013087">
    <property type="entry name" value="Znf_C2H2_type"/>
</dbReference>
<keyword evidence="2" id="KW-0677">Repeat</keyword>
<evidence type="ECO:0000256" key="7">
    <source>
        <dbReference type="SAM" id="MobiDB-lite"/>
    </source>
</evidence>
<proteinExistence type="predicted"/>
<sequence length="555" mass="65145">MTEYNSFSVSNMKEICRACLRSSERVFPMALAEINLYQRFIEEVIFLLLFINPSSFDFCKIKMDWDMYICIQCRWLMNKCVKFSIQCQKANNMLYQNIKCEEIPLIMDLRIFRSEINYPDAEDQEFNEPQDYGDDHSNDDDEMPLVMFQELKRRNEDKLEPEIKEEIEIKLEFPQECGKRKKKKEIREGFSSRMVQETEEYLVIKLTKEQVLSEMADKALTESYIRSPYKCEKCVKGFNFEQVLLSHMEKHRVENGTYQCDICTQYCKSPVSLRGHIKSHTTRYQCKLCGQVRLSRQHLLEHHAITHTSAPTTYSCDKCQFTTNKRTVIQRHVKITHSGERHECEHCGKVFGSLVSLRVHNMRHDKSKRLECDQCEKKFIYPSLLKKHVQAVHERKDYYCVECDVRFKSPDTLRIHFKKAKRHRDASSYNHACPLCPLRLPSSSSLSGHLSSAHAQPRPFPCARCRRRYSSRDALRSHTWRHHQRGGCQDENKARKSVLKVHVRSQSGPRPHACDCGATFTQLSSLRTHQITKHSKQEELIQNGTEQTPNLPQEG</sequence>
<feature type="region of interest" description="Disordered" evidence="7">
    <location>
        <begin position="531"/>
        <end position="555"/>
    </location>
</feature>
<dbReference type="Pfam" id="PF12874">
    <property type="entry name" value="zf-met"/>
    <property type="match status" value="1"/>
</dbReference>
<dbReference type="GO" id="GO:0008270">
    <property type="term" value="F:zinc ion binding"/>
    <property type="evidence" value="ECO:0007669"/>
    <property type="project" value="UniProtKB-KW"/>
</dbReference>
<dbReference type="SUPFAM" id="SSF57667">
    <property type="entry name" value="beta-beta-alpha zinc fingers"/>
    <property type="match status" value="5"/>
</dbReference>
<feature type="compositionally biased region" description="Polar residues" evidence="7">
    <location>
        <begin position="540"/>
        <end position="555"/>
    </location>
</feature>
<dbReference type="PROSITE" id="PS50157">
    <property type="entry name" value="ZINC_FINGER_C2H2_2"/>
    <property type="match status" value="9"/>
</dbReference>
<accession>A0A7E5X5L9</accession>
<evidence type="ECO:0000256" key="6">
    <source>
        <dbReference type="PROSITE-ProRule" id="PRU00042"/>
    </source>
</evidence>
<evidence type="ECO:0000313" key="9">
    <source>
        <dbReference type="Proteomes" id="UP000322000"/>
    </source>
</evidence>
<gene>
    <name evidence="10" type="primary">LOC113508924</name>
</gene>
<dbReference type="SMART" id="SM00868">
    <property type="entry name" value="zf-AD"/>
    <property type="match status" value="1"/>
</dbReference>
<evidence type="ECO:0000256" key="5">
    <source>
        <dbReference type="ARBA" id="ARBA00023242"/>
    </source>
</evidence>
<dbReference type="Gene3D" id="3.30.160.60">
    <property type="entry name" value="Classic Zinc Finger"/>
    <property type="match status" value="5"/>
</dbReference>
<dbReference type="InParanoid" id="A0A7E5X5L9"/>
<dbReference type="PANTHER" id="PTHR24393">
    <property type="entry name" value="ZINC FINGER PROTEIN"/>
    <property type="match status" value="1"/>
</dbReference>
<dbReference type="Pfam" id="PF13912">
    <property type="entry name" value="zf-C2H2_6"/>
    <property type="match status" value="2"/>
</dbReference>
<reference evidence="10" key="1">
    <citation type="submission" date="2025-08" db="UniProtKB">
        <authorList>
            <consortium name="RefSeq"/>
        </authorList>
    </citation>
    <scope>IDENTIFICATION</scope>
</reference>
<dbReference type="PROSITE" id="PS00028">
    <property type="entry name" value="ZINC_FINGER_C2H2_1"/>
    <property type="match status" value="5"/>
</dbReference>
<feature type="domain" description="C2H2-type" evidence="8">
    <location>
        <begin position="314"/>
        <end position="342"/>
    </location>
</feature>
<feature type="domain" description="C2H2-type" evidence="8">
    <location>
        <begin position="431"/>
        <end position="459"/>
    </location>
</feature>
<dbReference type="OrthoDB" id="10039931at2759"/>
<evidence type="ECO:0000256" key="2">
    <source>
        <dbReference type="ARBA" id="ARBA00022737"/>
    </source>
</evidence>
<feature type="domain" description="C2H2-type" evidence="8">
    <location>
        <begin position="342"/>
        <end position="369"/>
    </location>
</feature>
<evidence type="ECO:0000256" key="1">
    <source>
        <dbReference type="ARBA" id="ARBA00022723"/>
    </source>
</evidence>
<feature type="domain" description="C2H2-type" evidence="8">
    <location>
        <begin position="398"/>
        <end position="428"/>
    </location>
</feature>
<evidence type="ECO:0000259" key="8">
    <source>
        <dbReference type="PROSITE" id="PS50157"/>
    </source>
</evidence>
<protein>
    <submittedName>
        <fullName evidence="10">Zinc finger protein 43-like isoform X1</fullName>
    </submittedName>
</protein>
<dbReference type="GO" id="GO:0000978">
    <property type="term" value="F:RNA polymerase II cis-regulatory region sequence-specific DNA binding"/>
    <property type="evidence" value="ECO:0007669"/>
    <property type="project" value="TreeGrafter"/>
</dbReference>
<dbReference type="SMART" id="SM00355">
    <property type="entry name" value="ZnF_C2H2"/>
    <property type="match status" value="10"/>
</dbReference>
<feature type="domain" description="C2H2-type" evidence="8">
    <location>
        <begin position="460"/>
        <end position="482"/>
    </location>
</feature>
<dbReference type="GeneID" id="113508924"/>
<dbReference type="AlphaFoldDB" id="A0A7E5X5L9"/>
<keyword evidence="5" id="KW-0539">Nucleus</keyword>
<dbReference type="Pfam" id="PF00096">
    <property type="entry name" value="zf-C2H2"/>
    <property type="match status" value="1"/>
</dbReference>
<dbReference type="Proteomes" id="UP000322000">
    <property type="component" value="Chromosome 3"/>
</dbReference>
<dbReference type="InterPro" id="IPR012934">
    <property type="entry name" value="Znf_AD"/>
</dbReference>
<keyword evidence="9" id="KW-1185">Reference proteome</keyword>
<keyword evidence="4" id="KW-0862">Zinc</keyword>